<keyword evidence="2" id="KW-0805">Transcription regulation</keyword>
<dbReference type="RefSeq" id="WP_143013114.1">
    <property type="nucleotide sequence ID" value="NZ_FNFM01000010.1"/>
</dbReference>
<dbReference type="OrthoDB" id="9816296at2"/>
<dbReference type="InterPro" id="IPR001647">
    <property type="entry name" value="HTH_TetR"/>
</dbReference>
<dbReference type="SUPFAM" id="SSF48498">
    <property type="entry name" value="Tetracyclin repressor-like, C-terminal domain"/>
    <property type="match status" value="1"/>
</dbReference>
<gene>
    <name evidence="7" type="ORF">SAMN04487820_11086</name>
</gene>
<dbReference type="GO" id="GO:0003677">
    <property type="term" value="F:DNA binding"/>
    <property type="evidence" value="ECO:0007669"/>
    <property type="project" value="UniProtKB-UniRule"/>
</dbReference>
<evidence type="ECO:0000256" key="5">
    <source>
        <dbReference type="PROSITE-ProRule" id="PRU00335"/>
    </source>
</evidence>
<dbReference type="SUPFAM" id="SSF46689">
    <property type="entry name" value="Homeodomain-like"/>
    <property type="match status" value="1"/>
</dbReference>
<evidence type="ECO:0000313" key="7">
    <source>
        <dbReference type="EMBL" id="SDK63087.1"/>
    </source>
</evidence>
<reference evidence="8" key="1">
    <citation type="submission" date="2016-10" db="EMBL/GenBank/DDBJ databases">
        <authorList>
            <person name="Varghese N."/>
            <person name="Submissions S."/>
        </authorList>
    </citation>
    <scope>NUCLEOTIDE SEQUENCE [LARGE SCALE GENOMIC DNA]</scope>
    <source>
        <strain evidence="8">DSM 45460</strain>
    </source>
</reference>
<name>A0A1G9DGS1_ACTMZ</name>
<dbReference type="InterPro" id="IPR036271">
    <property type="entry name" value="Tet_transcr_reg_TetR-rel_C_sf"/>
</dbReference>
<evidence type="ECO:0000256" key="1">
    <source>
        <dbReference type="ARBA" id="ARBA00022491"/>
    </source>
</evidence>
<accession>A0A1G9DGS1</accession>
<proteinExistence type="predicted"/>
<organism evidence="7 8">
    <name type="scientific">Actinopolyspora mzabensis</name>
    <dbReference type="NCBI Taxonomy" id="995066"/>
    <lineage>
        <taxon>Bacteria</taxon>
        <taxon>Bacillati</taxon>
        <taxon>Actinomycetota</taxon>
        <taxon>Actinomycetes</taxon>
        <taxon>Actinopolysporales</taxon>
        <taxon>Actinopolysporaceae</taxon>
        <taxon>Actinopolyspora</taxon>
    </lineage>
</organism>
<dbReference type="InterPro" id="IPR039538">
    <property type="entry name" value="BetI_C"/>
</dbReference>
<dbReference type="Proteomes" id="UP000199213">
    <property type="component" value="Unassembled WGS sequence"/>
</dbReference>
<keyword evidence="8" id="KW-1185">Reference proteome</keyword>
<keyword evidence="1" id="KW-0678">Repressor</keyword>
<dbReference type="Pfam" id="PF13977">
    <property type="entry name" value="TetR_C_6"/>
    <property type="match status" value="1"/>
</dbReference>
<feature type="domain" description="HTH tetR-type" evidence="6">
    <location>
        <begin position="8"/>
        <end position="68"/>
    </location>
</feature>
<dbReference type="InterPro" id="IPR009057">
    <property type="entry name" value="Homeodomain-like_sf"/>
</dbReference>
<sequence>MPVRIDHAERRSLLAQAVWRITLRDGLREASVRGVAREAELATGSVRYFFSTQDELLRFAMRELIDKIGRRITAGAELRIADAHEGRVVEAALALLLELLPLDEERRTEALIYQAFVAEAANDSVIAEIRREADDGVRQQCLHTLDSLVEFGCMAASREIESETERLHALLDGLTAHLLARPERASPARVEGLLRIHLHELRVPVRYPGDDPSI</sequence>
<dbReference type="PROSITE" id="PS50977">
    <property type="entry name" value="HTH_TETR_2"/>
    <property type="match status" value="1"/>
</dbReference>
<keyword evidence="4" id="KW-0804">Transcription</keyword>
<feature type="DNA-binding region" description="H-T-H motif" evidence="5">
    <location>
        <begin position="31"/>
        <end position="50"/>
    </location>
</feature>
<evidence type="ECO:0000259" key="6">
    <source>
        <dbReference type="PROSITE" id="PS50977"/>
    </source>
</evidence>
<dbReference type="InterPro" id="IPR023772">
    <property type="entry name" value="DNA-bd_HTH_TetR-type_CS"/>
</dbReference>
<protein>
    <submittedName>
        <fullName evidence="7">Transcriptional regulator, TetR family</fullName>
    </submittedName>
</protein>
<evidence type="ECO:0000256" key="2">
    <source>
        <dbReference type="ARBA" id="ARBA00023015"/>
    </source>
</evidence>
<dbReference type="PROSITE" id="PS01081">
    <property type="entry name" value="HTH_TETR_1"/>
    <property type="match status" value="1"/>
</dbReference>
<evidence type="ECO:0000256" key="4">
    <source>
        <dbReference type="ARBA" id="ARBA00023163"/>
    </source>
</evidence>
<evidence type="ECO:0000313" key="8">
    <source>
        <dbReference type="Proteomes" id="UP000199213"/>
    </source>
</evidence>
<keyword evidence="3 5" id="KW-0238">DNA-binding</keyword>
<dbReference type="Gene3D" id="1.10.357.10">
    <property type="entry name" value="Tetracycline Repressor, domain 2"/>
    <property type="match status" value="1"/>
</dbReference>
<dbReference type="AlphaFoldDB" id="A0A1G9DGS1"/>
<dbReference type="EMBL" id="FNFM01000010">
    <property type="protein sequence ID" value="SDK63087.1"/>
    <property type="molecule type" value="Genomic_DNA"/>
</dbReference>
<evidence type="ECO:0000256" key="3">
    <source>
        <dbReference type="ARBA" id="ARBA00023125"/>
    </source>
</evidence>